<dbReference type="InterPro" id="IPR007809">
    <property type="entry name" value="FlgN-like"/>
</dbReference>
<organism evidence="3 4">
    <name type="scientific">Tumebacillus lipolyticus</name>
    <dbReference type="NCBI Taxonomy" id="1280370"/>
    <lineage>
        <taxon>Bacteria</taxon>
        <taxon>Bacillati</taxon>
        <taxon>Bacillota</taxon>
        <taxon>Bacilli</taxon>
        <taxon>Bacillales</taxon>
        <taxon>Alicyclobacillaceae</taxon>
        <taxon>Tumebacillus</taxon>
    </lineage>
</organism>
<protein>
    <submittedName>
        <fullName evidence="3">Flagellar protein FlgN</fullName>
    </submittedName>
</protein>
<dbReference type="Gene3D" id="1.20.58.300">
    <property type="entry name" value="FlgN-like"/>
    <property type="match status" value="1"/>
</dbReference>
<sequence length="168" mass="18489">MNDLTPVLAVIKQMVTAYQELLQIQEQKRDLLVAGDVESLPALQQAELKMLSAVQRLEKERLTALQEVFGAQASAESWTLQKLQSVASPVQRLQIRAAGEALQEAVRQVQALHDLNKRLIGQSLQYVQYTLDLLTGEPGELVPTYSRQDVAPSGTGTGSARSMFDSKV</sequence>
<dbReference type="EMBL" id="JBHUIO010000005">
    <property type="protein sequence ID" value="MFD2170108.1"/>
    <property type="molecule type" value="Genomic_DNA"/>
</dbReference>
<dbReference type="RefSeq" id="WP_386045780.1">
    <property type="nucleotide sequence ID" value="NZ_JBHUIO010000005.1"/>
</dbReference>
<keyword evidence="3" id="KW-0966">Cell projection</keyword>
<name>A0ABW4ZVS5_9BACL</name>
<keyword evidence="4" id="KW-1185">Reference proteome</keyword>
<evidence type="ECO:0000313" key="4">
    <source>
        <dbReference type="Proteomes" id="UP001597343"/>
    </source>
</evidence>
<evidence type="ECO:0000256" key="2">
    <source>
        <dbReference type="SAM" id="MobiDB-lite"/>
    </source>
</evidence>
<evidence type="ECO:0000256" key="1">
    <source>
        <dbReference type="ARBA" id="ARBA00022795"/>
    </source>
</evidence>
<feature type="region of interest" description="Disordered" evidence="2">
    <location>
        <begin position="144"/>
        <end position="168"/>
    </location>
</feature>
<keyword evidence="3" id="KW-0969">Cilium</keyword>
<proteinExistence type="predicted"/>
<comment type="caution">
    <text evidence="3">The sequence shown here is derived from an EMBL/GenBank/DDBJ whole genome shotgun (WGS) entry which is preliminary data.</text>
</comment>
<dbReference type="Pfam" id="PF05130">
    <property type="entry name" value="FlgN"/>
    <property type="match status" value="1"/>
</dbReference>
<keyword evidence="1" id="KW-1005">Bacterial flagellum biogenesis</keyword>
<reference evidence="4" key="1">
    <citation type="journal article" date="2019" name="Int. J. Syst. Evol. Microbiol.">
        <title>The Global Catalogue of Microorganisms (GCM) 10K type strain sequencing project: providing services to taxonomists for standard genome sequencing and annotation.</title>
        <authorList>
            <consortium name="The Broad Institute Genomics Platform"/>
            <consortium name="The Broad Institute Genome Sequencing Center for Infectious Disease"/>
            <person name="Wu L."/>
            <person name="Ma J."/>
        </authorList>
    </citation>
    <scope>NUCLEOTIDE SEQUENCE [LARGE SCALE GENOMIC DNA]</scope>
    <source>
        <strain evidence="4">CGMCC 1.13574</strain>
    </source>
</reference>
<dbReference type="SUPFAM" id="SSF140566">
    <property type="entry name" value="FlgN-like"/>
    <property type="match status" value="1"/>
</dbReference>
<gene>
    <name evidence="3" type="ORF">ACFSOY_08880</name>
</gene>
<evidence type="ECO:0000313" key="3">
    <source>
        <dbReference type="EMBL" id="MFD2170108.1"/>
    </source>
</evidence>
<dbReference type="Proteomes" id="UP001597343">
    <property type="component" value="Unassembled WGS sequence"/>
</dbReference>
<dbReference type="InterPro" id="IPR036679">
    <property type="entry name" value="FlgN-like_sf"/>
</dbReference>
<keyword evidence="3" id="KW-0282">Flagellum</keyword>
<accession>A0ABW4ZVS5</accession>